<evidence type="ECO:0000256" key="2">
    <source>
        <dbReference type="ARBA" id="ARBA00010024"/>
    </source>
</evidence>
<keyword evidence="5" id="KW-0862">Zinc</keyword>
<evidence type="ECO:0000256" key="6">
    <source>
        <dbReference type="ARBA" id="ARBA00023242"/>
    </source>
</evidence>
<dbReference type="PANTHER" id="PTHR31874">
    <property type="entry name" value="CCT MOTIF FAMILY PROTEIN, EXPRESSED"/>
    <property type="match status" value="1"/>
</dbReference>
<accession>A0A9E7GYB9</accession>
<comment type="similarity">
    <text evidence="2">Belongs to the CONSTANS family.</text>
</comment>
<reference evidence="12" key="1">
    <citation type="submission" date="2022-05" db="EMBL/GenBank/DDBJ databases">
        <title>The Musa troglodytarum L. genome provides insights into the mechanism of non-climacteric behaviour and enrichment of carotenoids.</title>
        <authorList>
            <person name="Wang J."/>
        </authorList>
    </citation>
    <scope>NUCLEOTIDE SEQUENCE</scope>
    <source>
        <tissue evidence="12">Leaf</tissue>
    </source>
</reference>
<dbReference type="PROSITE" id="PS51017">
    <property type="entry name" value="CCT"/>
    <property type="match status" value="1"/>
</dbReference>
<dbReference type="Pfam" id="PF06203">
    <property type="entry name" value="CCT"/>
    <property type="match status" value="1"/>
</dbReference>
<comment type="subcellular location">
    <subcellularLocation>
        <location evidence="1 8">Nucleus</location>
    </subcellularLocation>
</comment>
<dbReference type="GO" id="GO:0005634">
    <property type="term" value="C:nucleus"/>
    <property type="evidence" value="ECO:0007669"/>
    <property type="project" value="UniProtKB-SubCell"/>
</dbReference>
<evidence type="ECO:0000313" key="13">
    <source>
        <dbReference type="Proteomes" id="UP001055439"/>
    </source>
</evidence>
<proteinExistence type="inferred from homology"/>
<keyword evidence="13" id="KW-1185">Reference proteome</keyword>
<evidence type="ECO:0000256" key="1">
    <source>
        <dbReference type="ARBA" id="ARBA00004123"/>
    </source>
</evidence>
<dbReference type="InterPro" id="IPR052453">
    <property type="entry name" value="CONSTANS-like_ZF"/>
</dbReference>
<dbReference type="PANTHER" id="PTHR31874:SF1">
    <property type="entry name" value="ZINC FINGER PROTEIN CONSTANS-LIKE 6"/>
    <property type="match status" value="1"/>
</dbReference>
<dbReference type="InterPro" id="IPR010402">
    <property type="entry name" value="CCT_domain"/>
</dbReference>
<evidence type="ECO:0000259" key="10">
    <source>
        <dbReference type="PROSITE" id="PS50119"/>
    </source>
</evidence>
<keyword evidence="4 7" id="KW-0863">Zinc-finger</keyword>
<evidence type="ECO:0000256" key="4">
    <source>
        <dbReference type="ARBA" id="ARBA00022771"/>
    </source>
</evidence>
<evidence type="ECO:0000256" key="8">
    <source>
        <dbReference type="PROSITE-ProRule" id="PRU00357"/>
    </source>
</evidence>
<protein>
    <submittedName>
        <fullName evidence="12">Zinc finger protein CONSTANS-LIKE</fullName>
    </submittedName>
</protein>
<feature type="domain" description="CCT" evidence="11">
    <location>
        <begin position="389"/>
        <end position="431"/>
    </location>
</feature>
<feature type="domain" description="B box-type" evidence="10">
    <location>
        <begin position="48"/>
        <end position="95"/>
    </location>
</feature>
<evidence type="ECO:0000259" key="11">
    <source>
        <dbReference type="PROSITE" id="PS51017"/>
    </source>
</evidence>
<dbReference type="Pfam" id="PF00643">
    <property type="entry name" value="zf-B_box"/>
    <property type="match status" value="1"/>
</dbReference>
<evidence type="ECO:0000256" key="7">
    <source>
        <dbReference type="PROSITE-ProRule" id="PRU00024"/>
    </source>
</evidence>
<dbReference type="SMART" id="SM00336">
    <property type="entry name" value="BBOX"/>
    <property type="match status" value="1"/>
</dbReference>
<dbReference type="OrthoDB" id="153872at2759"/>
<organism evidence="12 13">
    <name type="scientific">Musa troglodytarum</name>
    <name type="common">fe'i banana</name>
    <dbReference type="NCBI Taxonomy" id="320322"/>
    <lineage>
        <taxon>Eukaryota</taxon>
        <taxon>Viridiplantae</taxon>
        <taxon>Streptophyta</taxon>
        <taxon>Embryophyta</taxon>
        <taxon>Tracheophyta</taxon>
        <taxon>Spermatophyta</taxon>
        <taxon>Magnoliopsida</taxon>
        <taxon>Liliopsida</taxon>
        <taxon>Zingiberales</taxon>
        <taxon>Musaceae</taxon>
        <taxon>Musa</taxon>
    </lineage>
</organism>
<feature type="region of interest" description="Disordered" evidence="9">
    <location>
        <begin position="170"/>
        <end position="208"/>
    </location>
</feature>
<dbReference type="GO" id="GO:0008270">
    <property type="term" value="F:zinc ion binding"/>
    <property type="evidence" value="ECO:0007669"/>
    <property type="project" value="UniProtKB-KW"/>
</dbReference>
<feature type="region of interest" description="Disordered" evidence="9">
    <location>
        <begin position="100"/>
        <end position="137"/>
    </location>
</feature>
<dbReference type="EMBL" id="CP097509">
    <property type="protein sequence ID" value="URE19638.1"/>
    <property type="molecule type" value="Genomic_DNA"/>
</dbReference>
<keyword evidence="3" id="KW-0479">Metal-binding</keyword>
<evidence type="ECO:0000256" key="5">
    <source>
        <dbReference type="ARBA" id="ARBA00022833"/>
    </source>
</evidence>
<dbReference type="AlphaFoldDB" id="A0A9E7GYB9"/>
<feature type="compositionally biased region" description="Polar residues" evidence="9">
    <location>
        <begin position="179"/>
        <end position="208"/>
    </location>
</feature>
<sequence>MRTDAGFPIGAIFLIGNSPTLDLFQFSAAAMDDSKKQQRPSPDAVGGKAARACDGCLRHRARWYCTSHHAFLCQICDSSVHSANALVRRHQRVRLTPTRLVGEPGESSPSWLEGFERKAPTSRPQHRTNMMAAGGLPEQLVDASVDEDDDGEREQELSYRVPIRNPLVASFCAPPPPLDNSNATSSGDDASKTSVELSDNTPASPSTINKMVGFLPMDLEISEFAARIKSLLGGDRVGGDDTFCMANLELAEPVAENTGFSIEDNARHVKMEQPDRDEDESQGELELNLECSLPFTRGEEESEEDKVAGTAVTVERGVEKKAKLRLDYESIIMAWSSQGSSPWTDGERPQINVDNCWPDYMDMWTGRGMETEGACHGGEIGAYLGDGEREARVTRYREKRRTRLFSKKIRYEVRKLNAEKRPRMKGRFVKRTPALACGHG</sequence>
<evidence type="ECO:0000256" key="9">
    <source>
        <dbReference type="SAM" id="MobiDB-lite"/>
    </source>
</evidence>
<dbReference type="InterPro" id="IPR049808">
    <property type="entry name" value="CONSTANS-like_Bbox1"/>
</dbReference>
<keyword evidence="6 8" id="KW-0539">Nucleus</keyword>
<dbReference type="CDD" id="cd19821">
    <property type="entry name" value="Bbox1_BBX-like"/>
    <property type="match status" value="1"/>
</dbReference>
<dbReference type="GO" id="GO:0006355">
    <property type="term" value="P:regulation of DNA-templated transcription"/>
    <property type="evidence" value="ECO:0007669"/>
    <property type="project" value="TreeGrafter"/>
</dbReference>
<evidence type="ECO:0000313" key="12">
    <source>
        <dbReference type="EMBL" id="URE19638.1"/>
    </source>
</evidence>
<dbReference type="PROSITE" id="PS50119">
    <property type="entry name" value="ZF_BBOX"/>
    <property type="match status" value="1"/>
</dbReference>
<dbReference type="Proteomes" id="UP001055439">
    <property type="component" value="Chromosome 7"/>
</dbReference>
<dbReference type="InterPro" id="IPR000315">
    <property type="entry name" value="Znf_B-box"/>
</dbReference>
<evidence type="ECO:0000256" key="3">
    <source>
        <dbReference type="ARBA" id="ARBA00022723"/>
    </source>
</evidence>
<name>A0A9E7GYB9_9LILI</name>
<gene>
    <name evidence="12" type="ORF">MUK42_11530</name>
</gene>